<feature type="domain" description="Protein CotJB" evidence="1">
    <location>
        <begin position="55"/>
        <end position="123"/>
    </location>
</feature>
<evidence type="ECO:0000313" key="2">
    <source>
        <dbReference type="EMBL" id="HIR70206.1"/>
    </source>
</evidence>
<keyword evidence="2" id="KW-0167">Capsid protein</keyword>
<dbReference type="Pfam" id="PF12652">
    <property type="entry name" value="CotJB"/>
    <property type="match status" value="1"/>
</dbReference>
<comment type="caution">
    <text evidence="2">The sequence shown here is derived from an EMBL/GenBank/DDBJ whole genome shotgun (WGS) entry which is preliminary data.</text>
</comment>
<dbReference type="Proteomes" id="UP000823912">
    <property type="component" value="Unassembled WGS sequence"/>
</dbReference>
<dbReference type="InterPro" id="IPR024207">
    <property type="entry name" value="CotJB_dom"/>
</dbReference>
<evidence type="ECO:0000313" key="3">
    <source>
        <dbReference type="Proteomes" id="UP000823912"/>
    </source>
</evidence>
<name>A0A9D1E910_9FIRM</name>
<gene>
    <name evidence="2" type="ORF">IAA55_02865</name>
</gene>
<reference evidence="2" key="2">
    <citation type="journal article" date="2021" name="PeerJ">
        <title>Extensive microbial diversity within the chicken gut microbiome revealed by metagenomics and culture.</title>
        <authorList>
            <person name="Gilroy R."/>
            <person name="Ravi A."/>
            <person name="Getino M."/>
            <person name="Pursley I."/>
            <person name="Horton D.L."/>
            <person name="Alikhan N.F."/>
            <person name="Baker D."/>
            <person name="Gharbi K."/>
            <person name="Hall N."/>
            <person name="Watson M."/>
            <person name="Adriaenssens E.M."/>
            <person name="Foster-Nyarko E."/>
            <person name="Jarju S."/>
            <person name="Secka A."/>
            <person name="Antonio M."/>
            <person name="Oren A."/>
            <person name="Chaudhuri R.R."/>
            <person name="La Ragione R."/>
            <person name="Hildebrand F."/>
            <person name="Pallen M.J."/>
        </authorList>
    </citation>
    <scope>NUCLEOTIDE SEQUENCE</scope>
    <source>
        <strain evidence="2">ChiSjej5B23-6657</strain>
    </source>
</reference>
<dbReference type="EMBL" id="DVHM01000047">
    <property type="protein sequence ID" value="HIR70206.1"/>
    <property type="molecule type" value="Genomic_DNA"/>
</dbReference>
<protein>
    <submittedName>
        <fullName evidence="2">Spore coat protein CotJB</fullName>
    </submittedName>
</protein>
<evidence type="ECO:0000259" key="1">
    <source>
        <dbReference type="Pfam" id="PF12652"/>
    </source>
</evidence>
<dbReference type="InterPro" id="IPR020256">
    <property type="entry name" value="Spore_coat_CotJA"/>
</dbReference>
<proteinExistence type="predicted"/>
<keyword evidence="2" id="KW-0946">Virion</keyword>
<sequence length="132" mass="15365">MSELAIASVKPQEWEQPFEIPTAFRNGNLFPELQKPFFVEEEDSLEVMPKSGREDMLLQIQQISFALTDITLFLDTHPGHPEAEKMKGQMQEKRKKLMRDFAVEYFPLTMDCVGDRERETVPWEGGEHHVDL</sequence>
<accession>A0A9D1E910</accession>
<reference evidence="2" key="1">
    <citation type="submission" date="2020-10" db="EMBL/GenBank/DDBJ databases">
        <authorList>
            <person name="Gilroy R."/>
        </authorList>
    </citation>
    <scope>NUCLEOTIDE SEQUENCE</scope>
    <source>
        <strain evidence="2">ChiSjej5B23-6657</strain>
    </source>
</reference>
<dbReference type="AlphaFoldDB" id="A0A9D1E910"/>
<organism evidence="2 3">
    <name type="scientific">Candidatus Pullilachnospira gallistercoris</name>
    <dbReference type="NCBI Taxonomy" id="2840911"/>
    <lineage>
        <taxon>Bacteria</taxon>
        <taxon>Bacillati</taxon>
        <taxon>Bacillota</taxon>
        <taxon>Clostridia</taxon>
        <taxon>Lachnospirales</taxon>
        <taxon>Lachnospiraceae</taxon>
        <taxon>Lachnospiraceae incertae sedis</taxon>
        <taxon>Candidatus Pullilachnospira</taxon>
    </lineage>
</organism>
<dbReference type="Pfam" id="PF11007">
    <property type="entry name" value="CotJA"/>
    <property type="match status" value="1"/>
</dbReference>